<dbReference type="EMBL" id="AP024238">
    <property type="protein sequence ID" value="BCO27851.1"/>
    <property type="molecule type" value="Genomic_DNA"/>
</dbReference>
<reference evidence="2 3" key="1">
    <citation type="journal article" date="2021" name="Microbiol. Spectr.">
        <title>A Single Bacterium Capable of Oxidation and Reduction of Iron at Circumneutral pH.</title>
        <authorList>
            <person name="Kato S."/>
            <person name="Ohkuma M."/>
        </authorList>
    </citation>
    <scope>NUCLEOTIDE SEQUENCE [LARGE SCALE GENOMIC DNA]</scope>
    <source>
        <strain evidence="2 3">MIZ03</strain>
    </source>
</reference>
<keyword evidence="1" id="KW-0812">Transmembrane</keyword>
<keyword evidence="3" id="KW-1185">Reference proteome</keyword>
<feature type="transmembrane region" description="Helical" evidence="1">
    <location>
        <begin position="83"/>
        <end position="104"/>
    </location>
</feature>
<evidence type="ECO:0008006" key="4">
    <source>
        <dbReference type="Google" id="ProtNLM"/>
    </source>
</evidence>
<dbReference type="RefSeq" id="WP_223903861.1">
    <property type="nucleotide sequence ID" value="NZ_AP024238.1"/>
</dbReference>
<evidence type="ECO:0000313" key="2">
    <source>
        <dbReference type="EMBL" id="BCO27851.1"/>
    </source>
</evidence>
<feature type="transmembrane region" description="Helical" evidence="1">
    <location>
        <begin position="162"/>
        <end position="182"/>
    </location>
</feature>
<dbReference type="Proteomes" id="UP000824366">
    <property type="component" value="Chromosome"/>
</dbReference>
<evidence type="ECO:0000256" key="1">
    <source>
        <dbReference type="SAM" id="Phobius"/>
    </source>
</evidence>
<keyword evidence="1" id="KW-0472">Membrane</keyword>
<name>A0ABM7MNJ8_9BURK</name>
<proteinExistence type="predicted"/>
<gene>
    <name evidence="2" type="ORF">MIZ03_2742</name>
</gene>
<sequence>MATASGDFSPAHGAVLGNAKTKLFWLAQLLRVLSGSYAAWVLVRIVQWWTDSERVLKNMGLFLAKDLSGLPASARLLAMAMDLAAWLLLLAAVVCCWKSLTYLLKEHTFSHPMARRLTWAGWLGALCQGLTLLIRPLQSALMTAHLPATEQVFKWAFYPQDLLGSMLCGVILCFAYLITWAVDVAEENRGFV</sequence>
<protein>
    <recommendedName>
        <fullName evidence="4">DUF2975 domain-containing protein</fullName>
    </recommendedName>
</protein>
<organism evidence="2 3">
    <name type="scientific">Rhodoferax lithotrophicus</name>
    <dbReference type="NCBI Taxonomy" id="2798804"/>
    <lineage>
        <taxon>Bacteria</taxon>
        <taxon>Pseudomonadati</taxon>
        <taxon>Pseudomonadota</taxon>
        <taxon>Betaproteobacteria</taxon>
        <taxon>Burkholderiales</taxon>
        <taxon>Comamonadaceae</taxon>
        <taxon>Rhodoferax</taxon>
    </lineage>
</organism>
<keyword evidence="1" id="KW-1133">Transmembrane helix</keyword>
<accession>A0ABM7MNJ8</accession>
<feature type="transmembrane region" description="Helical" evidence="1">
    <location>
        <begin position="116"/>
        <end position="134"/>
    </location>
</feature>
<evidence type="ECO:0000313" key="3">
    <source>
        <dbReference type="Proteomes" id="UP000824366"/>
    </source>
</evidence>